<name>A0A7J7E2F0_TRIWF</name>
<proteinExistence type="predicted"/>
<comment type="caution">
    <text evidence="2">The sequence shown here is derived from an EMBL/GenBank/DDBJ whole genome shotgun (WGS) entry which is preliminary data.</text>
</comment>
<dbReference type="InParanoid" id="A0A7J7E2F0"/>
<feature type="signal peptide" evidence="1">
    <location>
        <begin position="1"/>
        <end position="19"/>
    </location>
</feature>
<evidence type="ECO:0000313" key="2">
    <source>
        <dbReference type="EMBL" id="KAF5752820.1"/>
    </source>
</evidence>
<sequence>MGYHLLMVHLLVCLWSISGELVRRRIPPTLGRYWTNILARYVACSSCCSPTILPAHCHSTIVLSHGQPYNPRNAALQERCCREAYMVERTTECPDDDTDWLLC</sequence>
<reference evidence="2 3" key="1">
    <citation type="journal article" date="2020" name="Nat. Commun.">
        <title>Genome of Tripterygium wilfordii and identification of cytochrome P450 involved in triptolide biosynthesis.</title>
        <authorList>
            <person name="Tu L."/>
            <person name="Su P."/>
            <person name="Zhang Z."/>
            <person name="Gao L."/>
            <person name="Wang J."/>
            <person name="Hu T."/>
            <person name="Zhou J."/>
            <person name="Zhang Y."/>
            <person name="Zhao Y."/>
            <person name="Liu Y."/>
            <person name="Song Y."/>
            <person name="Tong Y."/>
            <person name="Lu Y."/>
            <person name="Yang J."/>
            <person name="Xu C."/>
            <person name="Jia M."/>
            <person name="Peters R.J."/>
            <person name="Huang L."/>
            <person name="Gao W."/>
        </authorList>
    </citation>
    <scope>NUCLEOTIDE SEQUENCE [LARGE SCALE GENOMIC DNA]</scope>
    <source>
        <strain evidence="3">cv. XIE 37</strain>
        <tissue evidence="2">Leaf</tissue>
    </source>
</reference>
<evidence type="ECO:0008006" key="4">
    <source>
        <dbReference type="Google" id="ProtNLM"/>
    </source>
</evidence>
<evidence type="ECO:0000256" key="1">
    <source>
        <dbReference type="SAM" id="SignalP"/>
    </source>
</evidence>
<feature type="chain" id="PRO_5029873425" description="Secreted protein" evidence="1">
    <location>
        <begin position="20"/>
        <end position="103"/>
    </location>
</feature>
<dbReference type="EMBL" id="JAAARO010000001">
    <property type="protein sequence ID" value="KAF5752820.1"/>
    <property type="molecule type" value="Genomic_DNA"/>
</dbReference>
<evidence type="ECO:0000313" key="3">
    <source>
        <dbReference type="Proteomes" id="UP000593562"/>
    </source>
</evidence>
<keyword evidence="3" id="KW-1185">Reference proteome</keyword>
<keyword evidence="1" id="KW-0732">Signal</keyword>
<dbReference type="Proteomes" id="UP000593562">
    <property type="component" value="Unassembled WGS sequence"/>
</dbReference>
<organism evidence="2 3">
    <name type="scientific">Tripterygium wilfordii</name>
    <name type="common">Thunder God vine</name>
    <dbReference type="NCBI Taxonomy" id="458696"/>
    <lineage>
        <taxon>Eukaryota</taxon>
        <taxon>Viridiplantae</taxon>
        <taxon>Streptophyta</taxon>
        <taxon>Embryophyta</taxon>
        <taxon>Tracheophyta</taxon>
        <taxon>Spermatophyta</taxon>
        <taxon>Magnoliopsida</taxon>
        <taxon>eudicotyledons</taxon>
        <taxon>Gunneridae</taxon>
        <taxon>Pentapetalae</taxon>
        <taxon>rosids</taxon>
        <taxon>fabids</taxon>
        <taxon>Celastrales</taxon>
        <taxon>Celastraceae</taxon>
        <taxon>Tripterygium</taxon>
    </lineage>
</organism>
<accession>A0A7J7E2F0</accession>
<gene>
    <name evidence="2" type="ORF">HS088_TW01G00738</name>
</gene>
<dbReference type="AlphaFoldDB" id="A0A7J7E2F0"/>
<protein>
    <recommendedName>
        <fullName evidence="4">Secreted protein</fullName>
    </recommendedName>
</protein>